<feature type="domain" description="HD" evidence="9">
    <location>
        <begin position="438"/>
        <end position="560"/>
    </location>
</feature>
<comment type="activity regulation">
    <text evidence="7">Uridylyltransferase (UTase) activity is inhibited by glutamine, while glutamine activates uridylyl-removing (UR) activity.</text>
</comment>
<reference evidence="10 11" key="1">
    <citation type="submission" date="2016-11" db="EMBL/GenBank/DDBJ databases">
        <authorList>
            <person name="Jaros S."/>
            <person name="Januszkiewicz K."/>
            <person name="Wedrychowicz H."/>
        </authorList>
    </citation>
    <scope>NUCLEOTIDE SEQUENCE [LARGE SCALE GENOMIC DNA]</scope>
    <source>
        <strain evidence="10 11">DSM 18899</strain>
    </source>
</reference>
<dbReference type="SUPFAM" id="SSF109604">
    <property type="entry name" value="HD-domain/PDEase-like"/>
    <property type="match status" value="1"/>
</dbReference>
<dbReference type="Pfam" id="PF08335">
    <property type="entry name" value="GlnD_UR_UTase"/>
    <property type="match status" value="1"/>
</dbReference>
<proteinExistence type="inferred from homology"/>
<dbReference type="STRING" id="1121279.SAMN02745887_02477"/>
<evidence type="ECO:0000256" key="5">
    <source>
        <dbReference type="ARBA" id="ARBA00022842"/>
    </source>
</evidence>
<evidence type="ECO:0000256" key="1">
    <source>
        <dbReference type="ARBA" id="ARBA00022679"/>
    </source>
</evidence>
<dbReference type="HAMAP" id="MF_00277">
    <property type="entry name" value="PII_uridylyl_transf"/>
    <property type="match status" value="1"/>
</dbReference>
<dbReference type="Proteomes" id="UP000186513">
    <property type="component" value="Unassembled WGS sequence"/>
</dbReference>
<dbReference type="GO" id="GO:0008081">
    <property type="term" value="F:phosphoric diester hydrolase activity"/>
    <property type="evidence" value="ECO:0007669"/>
    <property type="project" value="UniProtKB-UniRule"/>
</dbReference>
<dbReference type="EC" id="3.1.4.-" evidence="7"/>
<keyword evidence="3" id="KW-0677">Repeat</keyword>
<evidence type="ECO:0000256" key="6">
    <source>
        <dbReference type="ARBA" id="ARBA00023268"/>
    </source>
</evidence>
<dbReference type="InterPro" id="IPR002934">
    <property type="entry name" value="Polymerase_NTP_transf_dom"/>
</dbReference>
<comment type="catalytic activity">
    <reaction evidence="7">
        <text>[protein-PII]-uridylyl-L-tyrosine + H2O = [protein-PII]-L-tyrosine + UMP + H(+)</text>
        <dbReference type="Rhea" id="RHEA:48600"/>
        <dbReference type="Rhea" id="RHEA-COMP:12147"/>
        <dbReference type="Rhea" id="RHEA-COMP:12148"/>
        <dbReference type="ChEBI" id="CHEBI:15377"/>
        <dbReference type="ChEBI" id="CHEBI:15378"/>
        <dbReference type="ChEBI" id="CHEBI:46858"/>
        <dbReference type="ChEBI" id="CHEBI:57865"/>
        <dbReference type="ChEBI" id="CHEBI:90602"/>
    </reaction>
</comment>
<dbReference type="SUPFAM" id="SSF81301">
    <property type="entry name" value="Nucleotidyltransferase"/>
    <property type="match status" value="1"/>
</dbReference>
<dbReference type="Pfam" id="PF01909">
    <property type="entry name" value="NTP_transf_2"/>
    <property type="match status" value="1"/>
</dbReference>
<keyword evidence="11" id="KW-1185">Reference proteome</keyword>
<evidence type="ECO:0000313" key="11">
    <source>
        <dbReference type="Proteomes" id="UP000186513"/>
    </source>
</evidence>
<dbReference type="InterPro" id="IPR002912">
    <property type="entry name" value="ACT_dom"/>
</dbReference>
<evidence type="ECO:0000256" key="2">
    <source>
        <dbReference type="ARBA" id="ARBA00022695"/>
    </source>
</evidence>
<keyword evidence="5 7" id="KW-0460">Magnesium</keyword>
<dbReference type="PIRSF" id="PIRSF006288">
    <property type="entry name" value="PII_uridyltransf"/>
    <property type="match status" value="1"/>
</dbReference>
<accession>A0A1K2HL36</accession>
<name>A0A1K2HL36_9NEIS</name>
<dbReference type="EC" id="2.7.7.59" evidence="7"/>
<keyword evidence="6 7" id="KW-0511">Multifunctional enzyme</keyword>
<sequence length="854" mass="96892">MNAPFPIADLRRQLQAARAAVHHDYHDPEHALPLLEQEARLVDDFLAQRWQELDMEAGAALVAVGGYGRGQLFPCSDIDLLLLLPEGAAQTTLDKVESFIGLLWDLGLEVGHSVRTLAECLEEAGRDITVQTTLLETRLLAGSELAYAELVEAVFKQLDPRSFFEAKLLEQQQRHDRYQGSVNKLEPNVKEAPGGLRDLHLVLWLARACHLGQDWNSLHKAGLLTGQEMRKLKRAEQMLCSFRIALHLSAGRREDRILFDFQNTLAKRFGYEDTEANRASEQLMAVYYLSARIVAQLQPLLIQAFRKQLYGDTQLEPRVLNERFVARGALLQIAHPEVYEQQPSAILETFLLLQQHPELTAIGASTLRAMWHARPHINAAFRRDPVNKALFMQIVRQPFGTTRVMRRMNQYGVLGRYIPAFGKIVGRMQHDLFHVYTVDEHILMVLRNLRRFATPAFNHEYPVCSQLIEAFERPEVLYLGALFHDIGKGRGGDHSQLGKVDAREFCEGHGLDEADTEMVAWLVEQHLTMSSVAQKQDVYDPDTVASFAQLVGDERHLIALYLLTVADIRGTSPKVWNAWKSKLLEDLFRATRRYLNGGAQNTSDALDERREEALRLMRLHGLRDDAHQPLWKTLDAVYFLRHDASEIAWHGRILWGRFDKDEVVVRARPSESEEGLQVLVYCPDQPELFARICAFFERAGYSIFDAKIYTTLKGYALDSFYVDIADGREAEYRDLIGYIEFELAQLLKQAGPLPAPLSGRLSRALKHFPLPPQLLIREDDKQKLHILSLVAGDRPGLLSRIARVLSAHGVEIHSAKIMTLGERAEDTFTISGPALADPKSMVRLEADLLETMRI</sequence>
<dbReference type="PROSITE" id="PS51831">
    <property type="entry name" value="HD"/>
    <property type="match status" value="1"/>
</dbReference>
<dbReference type="CDD" id="cd04900">
    <property type="entry name" value="ACT_UUR-like_1"/>
    <property type="match status" value="1"/>
</dbReference>
<dbReference type="SUPFAM" id="SSF55021">
    <property type="entry name" value="ACT-like"/>
    <property type="match status" value="2"/>
</dbReference>
<dbReference type="AlphaFoldDB" id="A0A1K2HL36"/>
<organism evidence="10 11">
    <name type="scientific">Chitinimonas taiwanensis DSM 18899</name>
    <dbReference type="NCBI Taxonomy" id="1121279"/>
    <lineage>
        <taxon>Bacteria</taxon>
        <taxon>Pseudomonadati</taxon>
        <taxon>Pseudomonadota</taxon>
        <taxon>Betaproteobacteria</taxon>
        <taxon>Neisseriales</taxon>
        <taxon>Chitinibacteraceae</taxon>
        <taxon>Chitinimonas</taxon>
    </lineage>
</organism>
<gene>
    <name evidence="7" type="primary">glnD</name>
    <name evidence="10" type="ORF">SAMN02745887_02477</name>
</gene>
<dbReference type="InterPro" id="IPR006674">
    <property type="entry name" value="HD_domain"/>
</dbReference>
<feature type="region of interest" description="Uridylyltransferase" evidence="7">
    <location>
        <begin position="1"/>
        <end position="319"/>
    </location>
</feature>
<dbReference type="GO" id="GO:0006808">
    <property type="term" value="P:regulation of nitrogen utilization"/>
    <property type="evidence" value="ECO:0007669"/>
    <property type="project" value="UniProtKB-UniRule"/>
</dbReference>
<dbReference type="InterPro" id="IPR013546">
    <property type="entry name" value="PII_UdlTrfase/GS_AdlTrfase"/>
</dbReference>
<dbReference type="SMART" id="SM00471">
    <property type="entry name" value="HDc"/>
    <property type="match status" value="1"/>
</dbReference>
<dbReference type="PANTHER" id="PTHR47320">
    <property type="entry name" value="BIFUNCTIONAL URIDYLYLTRANSFERASE/URIDYLYL-REMOVING ENZYME"/>
    <property type="match status" value="1"/>
</dbReference>
<dbReference type="InterPro" id="IPR010043">
    <property type="entry name" value="UTase/UR"/>
</dbReference>
<feature type="domain" description="ACT" evidence="8">
    <location>
        <begin position="786"/>
        <end position="854"/>
    </location>
</feature>
<comment type="function">
    <text evidence="7">Modifies, by uridylylation and deuridylylation, the PII regulatory proteins (GlnB and homologs), in response to the nitrogen status of the cell that GlnD senses through the glutamine level. Under low glutamine levels, catalyzes the conversion of the PII proteins and UTP to PII-UMP and PPi, while under higher glutamine levels, GlnD hydrolyzes PII-UMP to PII and UMP (deuridylylation). Thus, controls uridylylation state and activity of the PII proteins, and plays an important role in the regulation of nitrogen metabolism.</text>
</comment>
<dbReference type="SUPFAM" id="SSF81593">
    <property type="entry name" value="Nucleotidyltransferase substrate binding subunit/domain"/>
    <property type="match status" value="1"/>
</dbReference>
<dbReference type="PROSITE" id="PS51671">
    <property type="entry name" value="ACT"/>
    <property type="match status" value="2"/>
</dbReference>
<feature type="domain" description="ACT" evidence="8">
    <location>
        <begin position="677"/>
        <end position="757"/>
    </location>
</feature>
<comment type="caution">
    <text evidence="7">Lacks conserved residue(s) required for the propagation of feature annotation.</text>
</comment>
<comment type="similarity">
    <text evidence="7">Belongs to the GlnD family.</text>
</comment>
<dbReference type="CDD" id="cd05401">
    <property type="entry name" value="NT_GlnE_GlnD_like"/>
    <property type="match status" value="1"/>
</dbReference>
<evidence type="ECO:0000259" key="8">
    <source>
        <dbReference type="PROSITE" id="PS51671"/>
    </source>
</evidence>
<evidence type="ECO:0000256" key="4">
    <source>
        <dbReference type="ARBA" id="ARBA00022801"/>
    </source>
</evidence>
<evidence type="ECO:0000259" key="9">
    <source>
        <dbReference type="PROSITE" id="PS51831"/>
    </source>
</evidence>
<evidence type="ECO:0000256" key="7">
    <source>
        <dbReference type="HAMAP-Rule" id="MF_00277"/>
    </source>
</evidence>
<dbReference type="CDD" id="cd00077">
    <property type="entry name" value="HDc"/>
    <property type="match status" value="1"/>
</dbReference>
<evidence type="ECO:0000313" key="10">
    <source>
        <dbReference type="EMBL" id="SFZ77536.1"/>
    </source>
</evidence>
<dbReference type="CDD" id="cd04899">
    <property type="entry name" value="ACT_ACR-UUR-like_2"/>
    <property type="match status" value="1"/>
</dbReference>
<protein>
    <recommendedName>
        <fullName evidence="7">Bifunctional uridylyltransferase/uridylyl-removing enzyme</fullName>
        <shortName evidence="7">UTase/UR</shortName>
    </recommendedName>
    <alternativeName>
        <fullName evidence="7">Bifunctional [protein-PII] modification enzyme</fullName>
    </alternativeName>
    <alternativeName>
        <fullName evidence="7">Bifunctional nitrogen sensor protein</fullName>
    </alternativeName>
    <domain>
        <recommendedName>
            <fullName evidence="7">[Protein-PII] uridylyltransferase</fullName>
            <shortName evidence="7">PII uridylyltransferase</shortName>
            <shortName evidence="7">UTase</shortName>
            <ecNumber evidence="7">2.7.7.59</ecNumber>
        </recommendedName>
    </domain>
    <domain>
        <recommendedName>
            <fullName evidence="7">[Protein-PII]-UMP uridylyl-removing enzyme</fullName>
            <shortName evidence="7">UR</shortName>
            <ecNumber evidence="7">3.1.4.-</ecNumber>
        </recommendedName>
    </domain>
</protein>
<keyword evidence="2 7" id="KW-0548">Nucleotidyltransferase</keyword>
<dbReference type="Gene3D" id="1.10.3210.10">
    <property type="entry name" value="Hypothetical protein af1432"/>
    <property type="match status" value="1"/>
</dbReference>
<evidence type="ECO:0000256" key="3">
    <source>
        <dbReference type="ARBA" id="ARBA00022737"/>
    </source>
</evidence>
<dbReference type="Gene3D" id="3.30.70.260">
    <property type="match status" value="1"/>
</dbReference>
<comment type="catalytic activity">
    <reaction evidence="7">
        <text>[protein-PII]-L-tyrosine + UTP = [protein-PII]-uridylyl-L-tyrosine + diphosphate</text>
        <dbReference type="Rhea" id="RHEA:13673"/>
        <dbReference type="Rhea" id="RHEA-COMP:12147"/>
        <dbReference type="Rhea" id="RHEA-COMP:12148"/>
        <dbReference type="ChEBI" id="CHEBI:33019"/>
        <dbReference type="ChEBI" id="CHEBI:46398"/>
        <dbReference type="ChEBI" id="CHEBI:46858"/>
        <dbReference type="ChEBI" id="CHEBI:90602"/>
        <dbReference type="EC" id="2.7.7.59"/>
    </reaction>
</comment>
<dbReference type="Pfam" id="PF01842">
    <property type="entry name" value="ACT"/>
    <property type="match status" value="1"/>
</dbReference>
<dbReference type="InterPro" id="IPR003607">
    <property type="entry name" value="HD/PDEase_dom"/>
</dbReference>
<keyword evidence="1 7" id="KW-0808">Transferase</keyword>
<dbReference type="Pfam" id="PF01966">
    <property type="entry name" value="HD"/>
    <property type="match status" value="1"/>
</dbReference>
<comment type="domain">
    <text evidence="7">Has four distinct domains: an N-terminal nucleotidyltransferase (NT) domain responsible for UTase activity, a central HD domain that encodes UR activity, and two C-terminal ACT domains that seem to have a role in glutamine sensing.</text>
</comment>
<dbReference type="InterPro" id="IPR045865">
    <property type="entry name" value="ACT-like_dom_sf"/>
</dbReference>
<dbReference type="NCBIfam" id="TIGR01693">
    <property type="entry name" value="UTase_glnD"/>
    <property type="match status" value="1"/>
</dbReference>
<dbReference type="PANTHER" id="PTHR47320:SF1">
    <property type="entry name" value="BIFUNCTIONAL URIDYLYLTRANSFERASE_URIDYLYL-REMOVING ENZYME"/>
    <property type="match status" value="1"/>
</dbReference>
<dbReference type="GO" id="GO:0008773">
    <property type="term" value="F:[protein-PII] uridylyltransferase activity"/>
    <property type="evidence" value="ECO:0007669"/>
    <property type="project" value="UniProtKB-UniRule"/>
</dbReference>
<dbReference type="InterPro" id="IPR043519">
    <property type="entry name" value="NT_sf"/>
</dbReference>
<keyword evidence="4 7" id="KW-0378">Hydrolase</keyword>
<dbReference type="OrthoDB" id="9758038at2"/>
<dbReference type="RefSeq" id="WP_072428982.1">
    <property type="nucleotide sequence ID" value="NZ_FPKR01000009.1"/>
</dbReference>
<dbReference type="EMBL" id="FPKR01000009">
    <property type="protein sequence ID" value="SFZ77536.1"/>
    <property type="molecule type" value="Genomic_DNA"/>
</dbReference>
<dbReference type="NCBIfam" id="NF002837">
    <property type="entry name" value="PRK03059.1"/>
    <property type="match status" value="1"/>
</dbReference>
<comment type="cofactor">
    <cofactor evidence="7">
        <name>Mg(2+)</name>
        <dbReference type="ChEBI" id="CHEBI:18420"/>
    </cofactor>
</comment>